<dbReference type="EMBL" id="JARKNE010000005">
    <property type="protein sequence ID" value="KAK5831812.1"/>
    <property type="molecule type" value="Genomic_DNA"/>
</dbReference>
<evidence type="ECO:0000313" key="2">
    <source>
        <dbReference type="EMBL" id="KAK5831812.1"/>
    </source>
</evidence>
<keyword evidence="3" id="KW-1185">Reference proteome</keyword>
<evidence type="ECO:0000256" key="1">
    <source>
        <dbReference type="SAM" id="MobiDB-lite"/>
    </source>
</evidence>
<protein>
    <submittedName>
        <fullName evidence="2">Uncharacterized protein</fullName>
    </submittedName>
</protein>
<comment type="caution">
    <text evidence="2">The sequence shown here is derived from an EMBL/GenBank/DDBJ whole genome shotgun (WGS) entry which is preliminary data.</text>
</comment>
<feature type="region of interest" description="Disordered" evidence="1">
    <location>
        <begin position="36"/>
        <end position="59"/>
    </location>
</feature>
<evidence type="ECO:0000313" key="3">
    <source>
        <dbReference type="Proteomes" id="UP001358586"/>
    </source>
</evidence>
<gene>
    <name evidence="2" type="ORF">PVK06_015611</name>
</gene>
<organism evidence="2 3">
    <name type="scientific">Gossypium arboreum</name>
    <name type="common">Tree cotton</name>
    <name type="synonym">Gossypium nanking</name>
    <dbReference type="NCBI Taxonomy" id="29729"/>
    <lineage>
        <taxon>Eukaryota</taxon>
        <taxon>Viridiplantae</taxon>
        <taxon>Streptophyta</taxon>
        <taxon>Embryophyta</taxon>
        <taxon>Tracheophyta</taxon>
        <taxon>Spermatophyta</taxon>
        <taxon>Magnoliopsida</taxon>
        <taxon>eudicotyledons</taxon>
        <taxon>Gunneridae</taxon>
        <taxon>Pentapetalae</taxon>
        <taxon>rosids</taxon>
        <taxon>malvids</taxon>
        <taxon>Malvales</taxon>
        <taxon>Malvaceae</taxon>
        <taxon>Malvoideae</taxon>
        <taxon>Gossypium</taxon>
    </lineage>
</organism>
<proteinExistence type="predicted"/>
<dbReference type="Proteomes" id="UP001358586">
    <property type="component" value="Chromosome 5"/>
</dbReference>
<name>A0ABR0PYE4_GOSAR</name>
<accession>A0ABR0PYE4</accession>
<reference evidence="2 3" key="1">
    <citation type="submission" date="2023-03" db="EMBL/GenBank/DDBJ databases">
        <title>WGS of Gossypium arboreum.</title>
        <authorList>
            <person name="Yu D."/>
        </authorList>
    </citation>
    <scope>NUCLEOTIDE SEQUENCE [LARGE SCALE GENOMIC DNA]</scope>
    <source>
        <tissue evidence="2">Leaf</tissue>
    </source>
</reference>
<sequence length="59" mass="6474">MACILLRGEPKEAWQIWRLKQEPGISTVFSVSSVENDGASGKSAPSHYLKPQSIMMDPA</sequence>